<evidence type="ECO:0000313" key="5">
    <source>
        <dbReference type="EMBL" id="KAK4010431.1"/>
    </source>
</evidence>
<proteinExistence type="predicted"/>
<comment type="caution">
    <text evidence="5">The sequence shown here is derived from an EMBL/GenBank/DDBJ whole genome shotgun (WGS) entry which is preliminary data.</text>
</comment>
<keyword evidence="2" id="KW-0964">Secreted</keyword>
<evidence type="ECO:0000256" key="2">
    <source>
        <dbReference type="ARBA" id="ARBA00022525"/>
    </source>
</evidence>
<evidence type="ECO:0000256" key="1">
    <source>
        <dbReference type="ARBA" id="ARBA00004613"/>
    </source>
</evidence>
<dbReference type="Gene3D" id="2.60.120.40">
    <property type="match status" value="1"/>
</dbReference>
<evidence type="ECO:0000313" key="6">
    <source>
        <dbReference type="Proteomes" id="UP001234178"/>
    </source>
</evidence>
<reference evidence="5 6" key="1">
    <citation type="journal article" date="2023" name="Nucleic Acids Res.">
        <title>The hologenome of Daphnia magna reveals possible DNA methylation and microbiome-mediated evolution of the host genome.</title>
        <authorList>
            <person name="Chaturvedi A."/>
            <person name="Li X."/>
            <person name="Dhandapani V."/>
            <person name="Marshall H."/>
            <person name="Kissane S."/>
            <person name="Cuenca-Cambronero M."/>
            <person name="Asole G."/>
            <person name="Calvet F."/>
            <person name="Ruiz-Romero M."/>
            <person name="Marangio P."/>
            <person name="Guigo R."/>
            <person name="Rago D."/>
            <person name="Mirbahai L."/>
            <person name="Eastwood N."/>
            <person name="Colbourne J.K."/>
            <person name="Zhou J."/>
            <person name="Mallon E."/>
            <person name="Orsini L."/>
        </authorList>
    </citation>
    <scope>NUCLEOTIDE SEQUENCE [LARGE SCALE GENOMIC DNA]</scope>
    <source>
        <strain evidence="5">LRV0_1</strain>
    </source>
</reference>
<keyword evidence="6" id="KW-1185">Reference proteome</keyword>
<name>A0ABQ9ZBZ1_9CRUS</name>
<gene>
    <name evidence="5" type="ORF">OUZ56_019575</name>
</gene>
<keyword evidence="3" id="KW-0732">Signal</keyword>
<dbReference type="InterPro" id="IPR050822">
    <property type="entry name" value="Cerebellin_Synaptic_Org"/>
</dbReference>
<keyword evidence="4" id="KW-1133">Transmembrane helix</keyword>
<organism evidence="5 6">
    <name type="scientific">Daphnia magna</name>
    <dbReference type="NCBI Taxonomy" id="35525"/>
    <lineage>
        <taxon>Eukaryota</taxon>
        <taxon>Metazoa</taxon>
        <taxon>Ecdysozoa</taxon>
        <taxon>Arthropoda</taxon>
        <taxon>Crustacea</taxon>
        <taxon>Branchiopoda</taxon>
        <taxon>Diplostraca</taxon>
        <taxon>Cladocera</taxon>
        <taxon>Anomopoda</taxon>
        <taxon>Daphniidae</taxon>
        <taxon>Daphnia</taxon>
    </lineage>
</organism>
<comment type="subcellular location">
    <subcellularLocation>
        <location evidence="1">Secreted</location>
    </subcellularLocation>
</comment>
<accession>A0ABQ9ZBZ1</accession>
<keyword evidence="4" id="KW-0472">Membrane</keyword>
<sequence length="169" mass="19166">MYWASGDHWNADIVRTSLANRPYPDVIGSSMVESVYCNFYKFPDDAGFQRWIGYADLKSAPIYFYVTRYSSFSRLNTPIAFELARLNEGNALDLQGYSRHLGREFFFFSFAAQTFIPLTSAGAYYQLGLYLNGNFIGSGWTDLVNTPVDSQLRPVGFHATFHMKAGDQV</sequence>
<feature type="transmembrane region" description="Helical" evidence="4">
    <location>
        <begin position="105"/>
        <end position="125"/>
    </location>
</feature>
<dbReference type="Proteomes" id="UP001234178">
    <property type="component" value="Unassembled WGS sequence"/>
</dbReference>
<dbReference type="InterPro" id="IPR008983">
    <property type="entry name" value="Tumour_necrosis_fac-like_dom"/>
</dbReference>
<keyword evidence="4" id="KW-0812">Transmembrane</keyword>
<dbReference type="EMBL" id="JAOYFB010000003">
    <property type="protein sequence ID" value="KAK4010431.1"/>
    <property type="molecule type" value="Genomic_DNA"/>
</dbReference>
<protein>
    <submittedName>
        <fullName evidence="5">Uncharacterized protein</fullName>
    </submittedName>
</protein>
<dbReference type="PANTHER" id="PTHR22923:SF62">
    <property type="entry name" value="CVP18"/>
    <property type="match status" value="1"/>
</dbReference>
<dbReference type="PANTHER" id="PTHR22923">
    <property type="entry name" value="CEREBELLIN-RELATED"/>
    <property type="match status" value="1"/>
</dbReference>
<evidence type="ECO:0000256" key="3">
    <source>
        <dbReference type="ARBA" id="ARBA00022729"/>
    </source>
</evidence>
<evidence type="ECO:0000256" key="4">
    <source>
        <dbReference type="SAM" id="Phobius"/>
    </source>
</evidence>